<dbReference type="EMBL" id="CP048836">
    <property type="protein sequence ID" value="QID18273.1"/>
    <property type="molecule type" value="Genomic_DNA"/>
</dbReference>
<evidence type="ECO:0000313" key="5">
    <source>
        <dbReference type="Proteomes" id="UP000501991"/>
    </source>
</evidence>
<proteinExistence type="inferred from homology"/>
<dbReference type="EC" id="3.5.1.44" evidence="3"/>
<name>A0A6C1B4B7_9RHOO</name>
<keyword evidence="2 3" id="KW-0378">Hydrolase</keyword>
<sequence>MPVRNDPAFAEHLATNQYFDRTFECEAVKVLPGEYYVTGQEMVLVTVLGSCVSACIRDRRLGIGGMNHFMLPKTDRASEALSPSARYGAYAMEVLINHLLKMGARRDDLEAKIFGGGRVMASLAGSDVGQRNVDFVREYLAKERIPVLAEDLLDVYPRKVYYFPLEGRVMLKKMMRTRNDTVLEREREYADRLSAAPVSGDVELFG</sequence>
<dbReference type="HAMAP" id="MF_01440">
    <property type="entry name" value="CheD"/>
    <property type="match status" value="1"/>
</dbReference>
<dbReference type="NCBIfam" id="NF010013">
    <property type="entry name" value="PRK13487.1"/>
    <property type="match status" value="1"/>
</dbReference>
<evidence type="ECO:0000256" key="3">
    <source>
        <dbReference type="HAMAP-Rule" id="MF_01440"/>
    </source>
</evidence>
<comment type="function">
    <text evidence="3">Probably deamidates glutamine residues to glutamate on methyl-accepting chemotaxis receptors (MCPs), playing an important role in chemotaxis.</text>
</comment>
<dbReference type="InterPro" id="IPR005659">
    <property type="entry name" value="Chemorcpt_Glu_NH3ase_CheD"/>
</dbReference>
<gene>
    <name evidence="3 4" type="primary">cheD</name>
    <name evidence="4" type="ORF">G3580_11880</name>
</gene>
<evidence type="ECO:0000256" key="2">
    <source>
        <dbReference type="ARBA" id="ARBA00022801"/>
    </source>
</evidence>
<keyword evidence="4" id="KW-0675">Receptor</keyword>
<dbReference type="InterPro" id="IPR038592">
    <property type="entry name" value="CheD-like_sf"/>
</dbReference>
<comment type="catalytic activity">
    <reaction evidence="3">
        <text>L-glutaminyl-[protein] + H2O = L-glutamyl-[protein] + NH4(+)</text>
        <dbReference type="Rhea" id="RHEA:16441"/>
        <dbReference type="Rhea" id="RHEA-COMP:10207"/>
        <dbReference type="Rhea" id="RHEA-COMP:10208"/>
        <dbReference type="ChEBI" id="CHEBI:15377"/>
        <dbReference type="ChEBI" id="CHEBI:28938"/>
        <dbReference type="ChEBI" id="CHEBI:29973"/>
        <dbReference type="ChEBI" id="CHEBI:30011"/>
        <dbReference type="EC" id="3.5.1.44"/>
    </reaction>
</comment>
<keyword evidence="1 3" id="KW-0145">Chemotaxis</keyword>
<evidence type="ECO:0000256" key="1">
    <source>
        <dbReference type="ARBA" id="ARBA00022500"/>
    </source>
</evidence>
<dbReference type="Pfam" id="PF03975">
    <property type="entry name" value="CheD"/>
    <property type="match status" value="1"/>
</dbReference>
<comment type="similarity">
    <text evidence="3">Belongs to the CheD family.</text>
</comment>
<dbReference type="CDD" id="cd16352">
    <property type="entry name" value="CheD"/>
    <property type="match status" value="1"/>
</dbReference>
<dbReference type="Gene3D" id="3.30.1330.200">
    <property type="match status" value="1"/>
</dbReference>
<dbReference type="PANTHER" id="PTHR35147">
    <property type="entry name" value="CHEMORECEPTOR GLUTAMINE DEAMIDASE CHED-RELATED"/>
    <property type="match status" value="1"/>
</dbReference>
<dbReference type="SUPFAM" id="SSF64438">
    <property type="entry name" value="CNF1/YfiH-like putative cysteine hydrolases"/>
    <property type="match status" value="1"/>
</dbReference>
<dbReference type="AlphaFoldDB" id="A0A6C1B4B7"/>
<reference evidence="4 5" key="1">
    <citation type="submission" date="2020-02" db="EMBL/GenBank/DDBJ databases">
        <title>Nitrogenibacter mangrovi gen. nov., sp. nov. isolated from mangrove sediment, a denitrifying betaproteobacterium.</title>
        <authorList>
            <person name="Liao H."/>
            <person name="Tian Y."/>
        </authorList>
    </citation>
    <scope>NUCLEOTIDE SEQUENCE [LARGE SCALE GENOMIC DNA]</scope>
    <source>
        <strain evidence="4 5">M9-3-2</strain>
    </source>
</reference>
<dbReference type="GO" id="GO:0006935">
    <property type="term" value="P:chemotaxis"/>
    <property type="evidence" value="ECO:0007669"/>
    <property type="project" value="UniProtKB-UniRule"/>
</dbReference>
<organism evidence="4 5">
    <name type="scientific">Nitrogeniibacter mangrovi</name>
    <dbReference type="NCBI Taxonomy" id="2016596"/>
    <lineage>
        <taxon>Bacteria</taxon>
        <taxon>Pseudomonadati</taxon>
        <taxon>Pseudomonadota</taxon>
        <taxon>Betaproteobacteria</taxon>
        <taxon>Rhodocyclales</taxon>
        <taxon>Zoogloeaceae</taxon>
        <taxon>Nitrogeniibacter</taxon>
    </lineage>
</organism>
<dbReference type="Proteomes" id="UP000501991">
    <property type="component" value="Chromosome"/>
</dbReference>
<keyword evidence="5" id="KW-1185">Reference proteome</keyword>
<evidence type="ECO:0000313" key="4">
    <source>
        <dbReference type="EMBL" id="QID18273.1"/>
    </source>
</evidence>
<dbReference type="KEGG" id="azq:G3580_11880"/>
<protein>
    <recommendedName>
        <fullName evidence="3">Probable chemoreceptor glutamine deamidase CheD</fullName>
        <ecNumber evidence="3">3.5.1.44</ecNumber>
    </recommendedName>
</protein>
<dbReference type="GO" id="GO:0050568">
    <property type="term" value="F:protein-glutamine glutaminase activity"/>
    <property type="evidence" value="ECO:0007669"/>
    <property type="project" value="UniProtKB-UniRule"/>
</dbReference>
<dbReference type="RefSeq" id="WP_173765774.1">
    <property type="nucleotide sequence ID" value="NZ_CP048836.1"/>
</dbReference>
<dbReference type="InterPro" id="IPR011324">
    <property type="entry name" value="Cytotoxic_necrot_fac-like_cat"/>
</dbReference>
<accession>A0A6C1B4B7</accession>
<dbReference type="PANTHER" id="PTHR35147:SF2">
    <property type="entry name" value="CHEMORECEPTOR GLUTAMINE DEAMIDASE CHED-RELATED"/>
    <property type="match status" value="1"/>
</dbReference>